<sequence length="279" mass="31652">MRSRISLIGVVQIYGSISIPTDVLTIVAPIFNGLENFVKGAVESIDNKQQQLAVILDTGGGVVEVVERMVNIIRHHYSHITFIVPDRAMSAGTIFVMSGDRILMSYYSVLGPIDPQLEKDGKMIPVLAYLDQYEKLKLASTNGTLTTADIVLLEKLDLAELQWFEQAKELSIDLLKQWLSTYKFKNWTNHKTSGDIVTIEEKEERAVEVATQLCNNRIWHSHGRGLSKDVLTNQLKLLIDDIDTINNLGDHLSNYFSNLRDYMAKEEKHIFIHCRGYMI</sequence>
<organism evidence="1 2">
    <name type="scientific">Acinetobacter wuhouensis</name>
    <dbReference type="NCBI Taxonomy" id="1879050"/>
    <lineage>
        <taxon>Bacteria</taxon>
        <taxon>Pseudomonadati</taxon>
        <taxon>Pseudomonadota</taxon>
        <taxon>Gammaproteobacteria</taxon>
        <taxon>Moraxellales</taxon>
        <taxon>Moraxellaceae</taxon>
        <taxon>Acinetobacter</taxon>
    </lineage>
</organism>
<dbReference type="InterPro" id="IPR029045">
    <property type="entry name" value="ClpP/crotonase-like_dom_sf"/>
</dbReference>
<evidence type="ECO:0000313" key="1">
    <source>
        <dbReference type="EMBL" id="AYO54384.1"/>
    </source>
</evidence>
<dbReference type="EMBL" id="CP033133">
    <property type="protein sequence ID" value="AYO54384.1"/>
    <property type="molecule type" value="Genomic_DNA"/>
</dbReference>
<accession>A0A3G2T2G6</accession>
<name>A0A3G2T2G6_9GAMM</name>
<dbReference type="GO" id="GO:0016020">
    <property type="term" value="C:membrane"/>
    <property type="evidence" value="ECO:0007669"/>
    <property type="project" value="InterPro"/>
</dbReference>
<dbReference type="InterPro" id="IPR002825">
    <property type="entry name" value="Pept_S49_ser-pept_pro"/>
</dbReference>
<reference evidence="1 2" key="1">
    <citation type="submission" date="2018-10" db="EMBL/GenBank/DDBJ databases">
        <title>The complete genome of Acinetobacter wuhouensis strain WCHAW010062.</title>
        <authorList>
            <person name="Hu Y."/>
            <person name="Long H."/>
            <person name="Feng Y."/>
            <person name="Zong Z."/>
        </authorList>
    </citation>
    <scope>NUCLEOTIDE SEQUENCE [LARGE SCALE GENOMIC DNA]</scope>
    <source>
        <strain evidence="1 2">WCHAW010062</strain>
    </source>
</reference>
<proteinExistence type="predicted"/>
<gene>
    <name evidence="1" type="ORF">CDG68_12375</name>
</gene>
<dbReference type="SUPFAM" id="SSF52096">
    <property type="entry name" value="ClpP/crotonase"/>
    <property type="match status" value="1"/>
</dbReference>
<dbReference type="PANTHER" id="PTHR35984:SF1">
    <property type="entry name" value="PERIPLASMIC SERINE PROTEASE"/>
    <property type="match status" value="1"/>
</dbReference>
<evidence type="ECO:0000313" key="2">
    <source>
        <dbReference type="Proteomes" id="UP000279962"/>
    </source>
</evidence>
<dbReference type="Gene3D" id="3.90.226.10">
    <property type="entry name" value="2-enoyl-CoA Hydratase, Chain A, domain 1"/>
    <property type="match status" value="1"/>
</dbReference>
<dbReference type="PANTHER" id="PTHR35984">
    <property type="entry name" value="PERIPLASMIC SERINE PROTEASE"/>
    <property type="match status" value="1"/>
</dbReference>
<dbReference type="AlphaFoldDB" id="A0A3G2T2G6"/>
<dbReference type="Proteomes" id="UP000279962">
    <property type="component" value="Chromosome"/>
</dbReference>
<dbReference type="Pfam" id="PF01972">
    <property type="entry name" value="SDH_protease"/>
    <property type="match status" value="1"/>
</dbReference>
<dbReference type="RefSeq" id="WP_116733267.1">
    <property type="nucleotide sequence ID" value="NZ_CP033133.1"/>
</dbReference>
<protein>
    <submittedName>
        <fullName evidence="1">Serine dehydrogenasease</fullName>
    </submittedName>
</protein>